<dbReference type="InterPro" id="IPR011712">
    <property type="entry name" value="Sig_transdc_His_kin_sub3_dim/P"/>
</dbReference>
<organism evidence="12 13">
    <name type="scientific">Heyndrickxia acidicola</name>
    <dbReference type="NCBI Taxonomy" id="209389"/>
    <lineage>
        <taxon>Bacteria</taxon>
        <taxon>Bacillati</taxon>
        <taxon>Bacillota</taxon>
        <taxon>Bacilli</taxon>
        <taxon>Bacillales</taxon>
        <taxon>Bacillaceae</taxon>
        <taxon>Heyndrickxia</taxon>
    </lineage>
</organism>
<dbReference type="GO" id="GO:0016301">
    <property type="term" value="F:kinase activity"/>
    <property type="evidence" value="ECO:0007669"/>
    <property type="project" value="UniProtKB-KW"/>
</dbReference>
<dbReference type="CDD" id="cd16917">
    <property type="entry name" value="HATPase_UhpB-NarQ-NarX-like"/>
    <property type="match status" value="1"/>
</dbReference>
<dbReference type="EC" id="2.7.13.3" evidence="2"/>
<accession>A0ABU6MHY4</accession>
<feature type="transmembrane region" description="Helical" evidence="10">
    <location>
        <begin position="7"/>
        <end position="24"/>
    </location>
</feature>
<reference evidence="12 13" key="1">
    <citation type="submission" date="2023-03" db="EMBL/GenBank/DDBJ databases">
        <title>Bacillus Genome Sequencing.</title>
        <authorList>
            <person name="Dunlap C."/>
        </authorList>
    </citation>
    <scope>NUCLEOTIDE SEQUENCE [LARGE SCALE GENOMIC DNA]</scope>
    <source>
        <strain evidence="12 13">B-23453</strain>
    </source>
</reference>
<dbReference type="InterPro" id="IPR003594">
    <property type="entry name" value="HATPase_dom"/>
</dbReference>
<evidence type="ECO:0000256" key="1">
    <source>
        <dbReference type="ARBA" id="ARBA00000085"/>
    </source>
</evidence>
<evidence type="ECO:0000259" key="11">
    <source>
        <dbReference type="SMART" id="SM00387"/>
    </source>
</evidence>
<keyword evidence="13" id="KW-1185">Reference proteome</keyword>
<feature type="coiled-coil region" evidence="9">
    <location>
        <begin position="54"/>
        <end position="81"/>
    </location>
</feature>
<feature type="domain" description="Histidine kinase/HSP90-like ATPase" evidence="11">
    <location>
        <begin position="183"/>
        <end position="276"/>
    </location>
</feature>
<dbReference type="SMART" id="SM00387">
    <property type="entry name" value="HATPase_c"/>
    <property type="match status" value="1"/>
</dbReference>
<dbReference type="Pfam" id="PF07730">
    <property type="entry name" value="HisKA_3"/>
    <property type="match status" value="1"/>
</dbReference>
<keyword evidence="10" id="KW-0812">Transmembrane</keyword>
<gene>
    <name evidence="12" type="ORF">P4T90_11085</name>
</gene>
<dbReference type="PANTHER" id="PTHR24421">
    <property type="entry name" value="NITRATE/NITRITE SENSOR PROTEIN NARX-RELATED"/>
    <property type="match status" value="1"/>
</dbReference>
<keyword evidence="9" id="KW-0175">Coiled coil</keyword>
<dbReference type="Pfam" id="PF02518">
    <property type="entry name" value="HATPase_c"/>
    <property type="match status" value="1"/>
</dbReference>
<protein>
    <recommendedName>
        <fullName evidence="2">histidine kinase</fullName>
        <ecNumber evidence="2">2.7.13.3</ecNumber>
    </recommendedName>
</protein>
<evidence type="ECO:0000256" key="2">
    <source>
        <dbReference type="ARBA" id="ARBA00012438"/>
    </source>
</evidence>
<keyword evidence="3" id="KW-0597">Phosphoprotein</keyword>
<dbReference type="Gene3D" id="1.20.5.1930">
    <property type="match status" value="1"/>
</dbReference>
<evidence type="ECO:0000256" key="9">
    <source>
        <dbReference type="SAM" id="Coils"/>
    </source>
</evidence>
<dbReference type="EMBL" id="JARMAB010000013">
    <property type="protein sequence ID" value="MED1203616.1"/>
    <property type="molecule type" value="Genomic_DNA"/>
</dbReference>
<keyword evidence="10" id="KW-0472">Membrane</keyword>
<evidence type="ECO:0000256" key="10">
    <source>
        <dbReference type="SAM" id="Phobius"/>
    </source>
</evidence>
<evidence type="ECO:0000313" key="12">
    <source>
        <dbReference type="EMBL" id="MED1203616.1"/>
    </source>
</evidence>
<keyword evidence="8" id="KW-0902">Two-component regulatory system</keyword>
<evidence type="ECO:0000256" key="3">
    <source>
        <dbReference type="ARBA" id="ARBA00022553"/>
    </source>
</evidence>
<keyword evidence="6 12" id="KW-0418">Kinase</keyword>
<comment type="catalytic activity">
    <reaction evidence="1">
        <text>ATP + protein L-histidine = ADP + protein N-phospho-L-histidine.</text>
        <dbReference type="EC" id="2.7.13.3"/>
    </reaction>
</comment>
<feature type="transmembrane region" description="Helical" evidence="10">
    <location>
        <begin position="30"/>
        <end position="55"/>
    </location>
</feature>
<dbReference type="Proteomes" id="UP001341444">
    <property type="component" value="Unassembled WGS sequence"/>
</dbReference>
<keyword evidence="7" id="KW-0067">ATP-binding</keyword>
<dbReference type="InterPro" id="IPR036890">
    <property type="entry name" value="HATPase_C_sf"/>
</dbReference>
<keyword evidence="5" id="KW-0547">Nucleotide-binding</keyword>
<name>A0ABU6MHY4_9BACI</name>
<evidence type="ECO:0000256" key="4">
    <source>
        <dbReference type="ARBA" id="ARBA00022679"/>
    </source>
</evidence>
<evidence type="ECO:0000256" key="8">
    <source>
        <dbReference type="ARBA" id="ARBA00023012"/>
    </source>
</evidence>
<evidence type="ECO:0000256" key="6">
    <source>
        <dbReference type="ARBA" id="ARBA00022777"/>
    </source>
</evidence>
<dbReference type="InterPro" id="IPR050482">
    <property type="entry name" value="Sensor_HK_TwoCompSys"/>
</dbReference>
<evidence type="ECO:0000256" key="7">
    <source>
        <dbReference type="ARBA" id="ARBA00022840"/>
    </source>
</evidence>
<sequence length="284" mass="33218">MKYRQIKWLILIIPTITIGLWEYIRHVFLLPYISMTVGNFLSPVIIFAVTLIFLLRLFSILEQLQEELRQEKAKKAVLIEREILARELHDGMAQSLFLLSVKLNKLGKKTNLLQHEDFQNLKQTLKRVDQDIRQSITNLTHPSNEDYFSWEKQISYYLHEIQNNHSIHIELNWGITEATLSTKEKIELFACIKEAVMNIIKHAKTEKIWIISKETTNGWVCEIRDRGIGFINDDMQPRKGFGLQIIKNRAKEMGWEFSINRISNETIVTVKKEAKHAILSNFGG</sequence>
<keyword evidence="10" id="KW-1133">Transmembrane helix</keyword>
<evidence type="ECO:0000313" key="13">
    <source>
        <dbReference type="Proteomes" id="UP001341444"/>
    </source>
</evidence>
<comment type="caution">
    <text evidence="12">The sequence shown here is derived from an EMBL/GenBank/DDBJ whole genome shotgun (WGS) entry which is preliminary data.</text>
</comment>
<dbReference type="Gene3D" id="3.30.565.10">
    <property type="entry name" value="Histidine kinase-like ATPase, C-terminal domain"/>
    <property type="match status" value="1"/>
</dbReference>
<keyword evidence="4" id="KW-0808">Transferase</keyword>
<dbReference type="PANTHER" id="PTHR24421:SF10">
    <property type="entry name" value="NITRATE_NITRITE SENSOR PROTEIN NARQ"/>
    <property type="match status" value="1"/>
</dbReference>
<evidence type="ECO:0000256" key="5">
    <source>
        <dbReference type="ARBA" id="ARBA00022741"/>
    </source>
</evidence>
<dbReference type="RefSeq" id="WP_066271313.1">
    <property type="nucleotide sequence ID" value="NZ_JARMAB010000013.1"/>
</dbReference>
<proteinExistence type="predicted"/>
<dbReference type="SUPFAM" id="SSF55874">
    <property type="entry name" value="ATPase domain of HSP90 chaperone/DNA topoisomerase II/histidine kinase"/>
    <property type="match status" value="1"/>
</dbReference>